<protein>
    <submittedName>
        <fullName evidence="1">Uncharacterized protein</fullName>
    </submittedName>
</protein>
<name>A0A607TDS6_SALER</name>
<sequence>MRHGYFTRPQINSERAKWTNITILALTFTGRNKVQALFRTTKNQTKGFVENPQRINSTDFQPPGHQITRFFYISQIKI</sequence>
<organism evidence="1">
    <name type="scientific">Salmonella enterica</name>
    <name type="common">Salmonella choleraesuis</name>
    <dbReference type="NCBI Taxonomy" id="28901"/>
    <lineage>
        <taxon>Bacteria</taxon>
        <taxon>Pseudomonadati</taxon>
        <taxon>Pseudomonadota</taxon>
        <taxon>Gammaproteobacteria</taxon>
        <taxon>Enterobacterales</taxon>
        <taxon>Enterobacteriaceae</taxon>
        <taxon>Salmonella</taxon>
    </lineage>
</organism>
<proteinExistence type="predicted"/>
<accession>A0A607TDS6</accession>
<gene>
    <name evidence="1" type="ORF">CXS49_22875</name>
</gene>
<reference evidence="1" key="1">
    <citation type="submission" date="2018-07" db="EMBL/GenBank/DDBJ databases">
        <authorList>
            <consortium name="PulseNet: The National Subtyping Network for Foodborne Disease Surveillance"/>
            <person name="Tarr C.L."/>
            <person name="Trees E."/>
            <person name="Katz L.S."/>
            <person name="Carleton-Romer H.A."/>
            <person name="Stroika S."/>
            <person name="Kucerova Z."/>
            <person name="Roache K.F."/>
            <person name="Sabol A.L."/>
            <person name="Besser J."/>
            <person name="Gerner-Smidt P."/>
        </authorList>
    </citation>
    <scope>NUCLEOTIDE SEQUENCE</scope>
    <source>
        <strain evidence="1">PNUSAS030031</strain>
    </source>
</reference>
<comment type="caution">
    <text evidence="1">The sequence shown here is derived from an EMBL/GenBank/DDBJ whole genome shotgun (WGS) entry which is preliminary data.</text>
</comment>
<evidence type="ECO:0000313" key="1">
    <source>
        <dbReference type="EMBL" id="ECU9835640.1"/>
    </source>
</evidence>
<dbReference type="EMBL" id="AAKRRA010000143">
    <property type="protein sequence ID" value="ECU9835640.1"/>
    <property type="molecule type" value="Genomic_DNA"/>
</dbReference>
<dbReference type="AlphaFoldDB" id="A0A607TDS6"/>